<dbReference type="SUPFAM" id="SSF101690">
    <property type="entry name" value="PAZ domain"/>
    <property type="match status" value="1"/>
</dbReference>
<gene>
    <name evidence="3" type="ORF">DPMN_007036</name>
</gene>
<dbReference type="EMBL" id="JAIWYP010000001">
    <property type="protein sequence ID" value="KAH3883086.1"/>
    <property type="molecule type" value="Genomic_DNA"/>
</dbReference>
<evidence type="ECO:0008006" key="5">
    <source>
        <dbReference type="Google" id="ProtNLM"/>
    </source>
</evidence>
<dbReference type="SMART" id="SM00950">
    <property type="entry name" value="Piwi"/>
    <property type="match status" value="1"/>
</dbReference>
<organism evidence="3 4">
    <name type="scientific">Dreissena polymorpha</name>
    <name type="common">Zebra mussel</name>
    <name type="synonym">Mytilus polymorpha</name>
    <dbReference type="NCBI Taxonomy" id="45954"/>
    <lineage>
        <taxon>Eukaryota</taxon>
        <taxon>Metazoa</taxon>
        <taxon>Spiralia</taxon>
        <taxon>Lophotrochozoa</taxon>
        <taxon>Mollusca</taxon>
        <taxon>Bivalvia</taxon>
        <taxon>Autobranchia</taxon>
        <taxon>Heteroconchia</taxon>
        <taxon>Euheterodonta</taxon>
        <taxon>Imparidentia</taxon>
        <taxon>Neoheterodontei</taxon>
        <taxon>Myida</taxon>
        <taxon>Dreissenoidea</taxon>
        <taxon>Dreissenidae</taxon>
        <taxon>Dreissena</taxon>
    </lineage>
</organism>
<dbReference type="InterPro" id="IPR003100">
    <property type="entry name" value="PAZ_dom"/>
</dbReference>
<dbReference type="PROSITE" id="PS50822">
    <property type="entry name" value="PIWI"/>
    <property type="match status" value="2"/>
</dbReference>
<dbReference type="PROSITE" id="PS50821">
    <property type="entry name" value="PAZ"/>
    <property type="match status" value="1"/>
</dbReference>
<comment type="caution">
    <text evidence="3">The sequence shown here is derived from an EMBL/GenBank/DDBJ whole genome shotgun (WGS) entry which is preliminary data.</text>
</comment>
<protein>
    <recommendedName>
        <fullName evidence="5">Piwi</fullName>
    </recommendedName>
</protein>
<keyword evidence="4" id="KW-1185">Reference proteome</keyword>
<accession>A0A9D4MV51</accession>
<dbReference type="InterPro" id="IPR036085">
    <property type="entry name" value="PAZ_dom_sf"/>
</dbReference>
<dbReference type="Gene3D" id="2.170.260.10">
    <property type="entry name" value="paz domain"/>
    <property type="match status" value="1"/>
</dbReference>
<dbReference type="PANTHER" id="PTHR22891">
    <property type="entry name" value="EUKARYOTIC TRANSLATION INITIATION FACTOR 2C"/>
    <property type="match status" value="1"/>
</dbReference>
<evidence type="ECO:0000313" key="3">
    <source>
        <dbReference type="EMBL" id="KAH3883086.1"/>
    </source>
</evidence>
<dbReference type="InterPro" id="IPR036397">
    <property type="entry name" value="RNaseH_sf"/>
</dbReference>
<dbReference type="AlphaFoldDB" id="A0A9D4MV51"/>
<dbReference type="Pfam" id="PF02170">
    <property type="entry name" value="PAZ"/>
    <property type="match status" value="1"/>
</dbReference>
<dbReference type="InterPro" id="IPR003165">
    <property type="entry name" value="Piwi"/>
</dbReference>
<feature type="domain" description="PAZ" evidence="1">
    <location>
        <begin position="1"/>
        <end position="67"/>
    </location>
</feature>
<dbReference type="GO" id="GO:0003723">
    <property type="term" value="F:RNA binding"/>
    <property type="evidence" value="ECO:0007669"/>
    <property type="project" value="InterPro"/>
</dbReference>
<dbReference type="CDD" id="cd04658">
    <property type="entry name" value="Piwi_piwi-like_Euk"/>
    <property type="match status" value="1"/>
</dbReference>
<dbReference type="Proteomes" id="UP000828390">
    <property type="component" value="Unassembled WGS sequence"/>
</dbReference>
<feature type="domain" description="Piwi" evidence="2">
    <location>
        <begin position="238"/>
        <end position="300"/>
    </location>
</feature>
<reference evidence="3" key="2">
    <citation type="submission" date="2020-11" db="EMBL/GenBank/DDBJ databases">
        <authorList>
            <person name="McCartney M.A."/>
            <person name="Auch B."/>
            <person name="Kono T."/>
            <person name="Mallez S."/>
            <person name="Becker A."/>
            <person name="Gohl D.M."/>
            <person name="Silverstein K.A.T."/>
            <person name="Koren S."/>
            <person name="Bechman K.B."/>
            <person name="Herman A."/>
            <person name="Abrahante J.E."/>
            <person name="Garbe J."/>
        </authorList>
    </citation>
    <scope>NUCLEOTIDE SEQUENCE</scope>
    <source>
        <strain evidence="3">Duluth1</strain>
        <tissue evidence="3">Whole animal</tissue>
    </source>
</reference>
<proteinExistence type="predicted"/>
<name>A0A9D4MV51_DREPO</name>
<dbReference type="SMART" id="SM00949">
    <property type="entry name" value="PAZ"/>
    <property type="match status" value="1"/>
</dbReference>
<dbReference type="Gene3D" id="3.40.50.2300">
    <property type="match status" value="1"/>
</dbReference>
<reference evidence="3" key="1">
    <citation type="journal article" date="2019" name="bioRxiv">
        <title>The Genome of the Zebra Mussel, Dreissena polymorpha: A Resource for Invasive Species Research.</title>
        <authorList>
            <person name="McCartney M.A."/>
            <person name="Auch B."/>
            <person name="Kono T."/>
            <person name="Mallez S."/>
            <person name="Zhang Y."/>
            <person name="Obille A."/>
            <person name="Becker A."/>
            <person name="Abrahante J.E."/>
            <person name="Garbe J."/>
            <person name="Badalamenti J.P."/>
            <person name="Herman A."/>
            <person name="Mangelson H."/>
            <person name="Liachko I."/>
            <person name="Sullivan S."/>
            <person name="Sone E.D."/>
            <person name="Koren S."/>
            <person name="Silverstein K.A.T."/>
            <person name="Beckman K.B."/>
            <person name="Gohl D.M."/>
        </authorList>
    </citation>
    <scope>NUCLEOTIDE SEQUENCE</scope>
    <source>
        <strain evidence="3">Duluth1</strain>
        <tissue evidence="3">Whole animal</tissue>
    </source>
</reference>
<feature type="domain" description="Piwi" evidence="2">
    <location>
        <begin position="301"/>
        <end position="415"/>
    </location>
</feature>
<evidence type="ECO:0000259" key="1">
    <source>
        <dbReference type="PROSITE" id="PS50821"/>
    </source>
</evidence>
<dbReference type="Gene3D" id="3.30.420.10">
    <property type="entry name" value="Ribonuclease H-like superfamily/Ribonuclease H"/>
    <property type="match status" value="1"/>
</dbReference>
<evidence type="ECO:0000259" key="2">
    <source>
        <dbReference type="PROSITE" id="PS50822"/>
    </source>
</evidence>
<dbReference type="Pfam" id="PF02171">
    <property type="entry name" value="Piwi"/>
    <property type="match status" value="2"/>
</dbReference>
<dbReference type="InterPro" id="IPR012337">
    <property type="entry name" value="RNaseH-like_sf"/>
</dbReference>
<evidence type="ECO:0000313" key="4">
    <source>
        <dbReference type="Proteomes" id="UP000828390"/>
    </source>
</evidence>
<sequence>MRPTDTFELHDKSRITYKEYYLKTYGKDGQITVDDQPLLASKPKPKDIRRGQKEIMFFVPELCYLTGLSEEARADFTVMRDLAVYTRVPPADRERTLTNFIKQINTNAGVREYMGGWNLRFADSMLTLNARVMPQENINQLGSKLQYRQEEANWSRDMRDKKLKTAVDLQNWVVIFYQRNEPQLRNEQQAKDFCGQLKNVGRPMGMNIADPIVVMLRNDRNEYYLTAIRQNLAPQTQMVMCIVPSNKPDRYNAIKKLCCVEHPVPSQVILSRTLSKKDMMKSVATKVAIQINCKMGGEIWPRVGMVVVKKRINSRFFARAGQGLGNPPPGTVIDNTVTKPEWYDFFVVSQSVRQGTVTPTHYNIIHDTTGLKPDHMQRLTYKLCHLYYNWPGTIRVPAPCQYAHKLAFLVGQSIHRDPAIELSDKLYFL</sequence>
<dbReference type="SUPFAM" id="SSF53098">
    <property type="entry name" value="Ribonuclease H-like"/>
    <property type="match status" value="1"/>
</dbReference>